<reference evidence="2 3" key="1">
    <citation type="submission" date="2020-08" db="EMBL/GenBank/DDBJ databases">
        <title>A Genomic Blueprint of the Chicken Gut Microbiome.</title>
        <authorList>
            <person name="Gilroy R."/>
            <person name="Ravi A."/>
            <person name="Getino M."/>
            <person name="Pursley I."/>
            <person name="Horton D.L."/>
            <person name="Alikhan N.-F."/>
            <person name="Baker D."/>
            <person name="Gharbi K."/>
            <person name="Hall N."/>
            <person name="Watson M."/>
            <person name="Adriaenssens E.M."/>
            <person name="Foster-Nyarko E."/>
            <person name="Jarju S."/>
            <person name="Secka A."/>
            <person name="Antonio M."/>
            <person name="Oren A."/>
            <person name="Chaudhuri R."/>
            <person name="La Ragione R.M."/>
            <person name="Hildebrand F."/>
            <person name="Pallen M.J."/>
        </authorList>
    </citation>
    <scope>NUCLEOTIDE SEQUENCE [LARGE SCALE GENOMIC DNA]</scope>
    <source>
        <strain evidence="2 3">Sa4CUA1</strain>
    </source>
</reference>
<protein>
    <recommendedName>
        <fullName evidence="4">ABC transporter permease</fullName>
    </recommendedName>
</protein>
<feature type="transmembrane region" description="Helical" evidence="1">
    <location>
        <begin position="164"/>
        <end position="186"/>
    </location>
</feature>
<gene>
    <name evidence="2" type="ORF">H9652_12730</name>
</gene>
<evidence type="ECO:0000313" key="3">
    <source>
        <dbReference type="Proteomes" id="UP000641803"/>
    </source>
</evidence>
<organism evidence="2 3">
    <name type="scientific">Oerskovia rustica</name>
    <dbReference type="NCBI Taxonomy" id="2762237"/>
    <lineage>
        <taxon>Bacteria</taxon>
        <taxon>Bacillati</taxon>
        <taxon>Actinomycetota</taxon>
        <taxon>Actinomycetes</taxon>
        <taxon>Micrococcales</taxon>
        <taxon>Cellulomonadaceae</taxon>
        <taxon>Oerskovia</taxon>
    </lineage>
</organism>
<evidence type="ECO:0008006" key="4">
    <source>
        <dbReference type="Google" id="ProtNLM"/>
    </source>
</evidence>
<dbReference type="EMBL" id="JACSQQ010000020">
    <property type="protein sequence ID" value="MBD7951267.1"/>
    <property type="molecule type" value="Genomic_DNA"/>
</dbReference>
<keyword evidence="1" id="KW-0472">Membrane</keyword>
<feature type="transmembrane region" description="Helical" evidence="1">
    <location>
        <begin position="226"/>
        <end position="246"/>
    </location>
</feature>
<evidence type="ECO:0000313" key="2">
    <source>
        <dbReference type="EMBL" id="MBD7951267.1"/>
    </source>
</evidence>
<keyword evidence="3" id="KW-1185">Reference proteome</keyword>
<evidence type="ECO:0000256" key="1">
    <source>
        <dbReference type="SAM" id="Phobius"/>
    </source>
</evidence>
<sequence length="354" mass="34865">MNALPPRPGTTPWPRTLGLTLGLVALVSALVLAFLWPSVTADPRDLPIAVAGPAEQVTQVEAGLEASSPGVLDVTAVADRSEAVALVEARDAYGAIVLGPAPEILTASAASPVVAQLLGERATALQVQVDAAAAAHGAPVGSAPTVVLTDVVPLSPDDARGTTLAAATFPLVLGGLVGGVAIALVVRGTGRRLAGLGAYAVGGGLMIAAILHGMGGLHGAFLADSAAVALTLLGISGTIVGATTILGRPGLAVGPVVFLLFANPISAAAMPVEMLLSPWGAMGQWFPPGASATLLRTLSYFPGADASFPWLVLGGWAVLGVGLVLAGSVRGGTSRSTAPTATSAPAVDALATVH</sequence>
<keyword evidence="1" id="KW-1133">Transmembrane helix</keyword>
<accession>A0ABR8RUF2</accession>
<name>A0ABR8RUF2_9CELL</name>
<feature type="transmembrane region" description="Helical" evidence="1">
    <location>
        <begin position="193"/>
        <end position="214"/>
    </location>
</feature>
<dbReference type="Proteomes" id="UP000641803">
    <property type="component" value="Unassembled WGS sequence"/>
</dbReference>
<feature type="transmembrane region" description="Helical" evidence="1">
    <location>
        <begin position="308"/>
        <end position="326"/>
    </location>
</feature>
<feature type="transmembrane region" description="Helical" evidence="1">
    <location>
        <begin position="253"/>
        <end position="272"/>
    </location>
</feature>
<proteinExistence type="predicted"/>
<comment type="caution">
    <text evidence="2">The sequence shown here is derived from an EMBL/GenBank/DDBJ whole genome shotgun (WGS) entry which is preliminary data.</text>
</comment>
<dbReference type="RefSeq" id="WP_191796578.1">
    <property type="nucleotide sequence ID" value="NZ_JACSQQ010000020.1"/>
</dbReference>
<keyword evidence="1" id="KW-0812">Transmembrane</keyword>